<feature type="compositionally biased region" description="Polar residues" evidence="3">
    <location>
        <begin position="2644"/>
        <end position="2655"/>
    </location>
</feature>
<proteinExistence type="predicted"/>
<dbReference type="PROSITE" id="PS50018">
    <property type="entry name" value="RAS_GTPASE_ACTIV_2"/>
    <property type="match status" value="1"/>
</dbReference>
<dbReference type="Gene3D" id="1.10.506.10">
    <property type="entry name" value="GTPase Activation - p120gap, domain 1"/>
    <property type="match status" value="2"/>
</dbReference>
<evidence type="ECO:0000256" key="1">
    <source>
        <dbReference type="ARBA" id="ARBA00022468"/>
    </source>
</evidence>
<dbReference type="Pfam" id="PF13716">
    <property type="entry name" value="CRAL_TRIO_2"/>
    <property type="match status" value="1"/>
</dbReference>
<evidence type="ECO:0000259" key="4">
    <source>
        <dbReference type="PROSITE" id="PS50018"/>
    </source>
</evidence>
<keyword evidence="1" id="KW-0343">GTPase activation</keyword>
<feature type="compositionally biased region" description="Polar residues" evidence="3">
    <location>
        <begin position="48"/>
        <end position="58"/>
    </location>
</feature>
<feature type="compositionally biased region" description="Low complexity" evidence="3">
    <location>
        <begin position="2634"/>
        <end position="2643"/>
    </location>
</feature>
<dbReference type="InterPro" id="IPR001251">
    <property type="entry name" value="CRAL-TRIO_dom"/>
</dbReference>
<dbReference type="GO" id="GO:0005096">
    <property type="term" value="F:GTPase activator activity"/>
    <property type="evidence" value="ECO:0007669"/>
    <property type="project" value="UniProtKB-KW"/>
</dbReference>
<feature type="domain" description="Ras-GAP" evidence="4">
    <location>
        <begin position="1312"/>
        <end position="1505"/>
    </location>
</feature>
<feature type="region of interest" description="Disordered" evidence="3">
    <location>
        <begin position="237"/>
        <end position="276"/>
    </location>
</feature>
<sequence length="2713" mass="302897">MPIRRPSASAGQSNNFFSAASNRVHKSSDSHHGFPAPGPPASNIGHGQPSSLSLGNAGSPQQKVVHVLVQRLKDKLPCNSGLPLEKLESDPLTQQAIETLVELSHDSLDIIAWALSELADRLAKPANDVNPPGPLTIETLQSQLFVLKVLSMTMASRWNANQRSTSRASDHTADSPRRGAPSFYEPAPLDEACAKYILSVMVLYLRQTTNYEVPLMLPTPSTDLSFRDFELQDTMNLQDESSETHTVRSHASTSSLRSVQPSVRLPASSRTYDKTHPSFVRNPGAVSNLIAKYTGRIIFHISATNWLVVYNRLRQRIRHLGSQPDESPTDTVDLQLMAHCFLDRQRLVMLLNDLSSLLINMGKEAQVAIAIALRTAIWNWIDRFPQEFNESIRTRGQGAPERVFDLLFSMATAGHERIFWPCLTILSCITYERISADFQGSSQYGGAPKRKEQRFGQELLKHIRGTSKISEIALACGVDMCRVAARVSPGDDVPLNAVASDMAHEIKTAMWNGRKAFWDSIDEIDVALYADALCGVFRFLPEEDSVPLFMECMEPERSDAVKTCVVRASLTLSQEASHVPIRRSLDHLYETVGRRCQGILLSCASRRPEVDSYNNPKRASTRPRGKRTSYAPDPLHDRDILVLSILSLWRSSPGFTMRGMVGEDMGNWFSITSKIWDSNLDICVKVSTACCLSRMTELAVMASPDEKTSQLAIACLQLALPKTLLSVASCLLNERVELEAQQLYTSLSHQIVDLYSKKIDVEHVRQIQLDESRVPALTLAEIGFMVTLPTGNVDISHLAAKGLRLIALVERQPDVPVTDLLGEEELSKRNFIYEQLGDPRVVLVGRVGHQKRIRKLIRLISYTSPVHPAVWTECYSRWKSISYQVYEPLNEGSHEGSESRHIVYKRQQELRAQWQNLTLFLATLCGACAWDAQESMSLLKTVPKELLPDKMRVPSNVPAHAEQFVSSLIELLVHDESSIRDTAREALGLELSPRFYAKLIRNMDEQLRGILAKITTKEVTDSVLLFLDQFIAVLRLLSDDKHTPTEDVMSIDVTSLMQQIAEVIDRFNQPAVNRVKIKFCGLCKAICDRPDVLTLRKDDAARNLILDLVMKWLSPSSVHAAMGNGLMSDYLDSSVAELNMACLRTVVRLLDRLQLRLPDVAGAKPETTDTESALVMSGVFKRYSDQLLRCLDDCLETSMSDSTSELGSIHKRMRISQKEAELRELVITGLTHLVSSNSESGFKQCLHLAYDPDPRKRTIFAHVFARVIGEGTSFDIPEKPPSVNRRARFADLLLGSDMVLAMTMCEICPPSEVDTIIPVLLSIFETRESMLALLKLMIEREVAQTENETSLFRSNSTCTRLLSAFARTTGYNYLRTLVSALIESLRCGPSGTEFELDPYRAGKPNLEENVRNVDFAVKTFIDFMADSTKFVPPMLREICVHIGRTVQEIWPGSEITALGAFIFIRFISPAVVSPESIDLVLPKEDDTNLRRGLMNVGKAVQSLANYIIFGGADIATSVENDYVERNADTLVRFLDMLQRPLSKPLSPSEKNNHTVSDDTDVVVLHRFFDKHADKIGKELLSLSKPSSDGDVTAINGKRAWDGLCALLVDLGQPPEVPRPSTAPSEMHLPYIHLMEESAGRDLSRVKNLLVEVDVPLNQPALFVFNFSQLDVEDFEIKDLLYHIFTMVQPDKQTKRQFDVVIDCTGFSSKSELPFQYLKFCAEVLPADIRSRFRVAHILNPNQLMHKYLRRLFNVSAGVAYCNELKSYVSVHGLLENVHPNVARYLSHPIETEQGPADFFKDVNYVRDGASIPVEVAISATHLRITTTKTFNVSMTFPCRWVEIIPLSEVKDAYNTLTEAQTPEFVIRRRQLCLTFSSANRDAVVKHLRSVKAKLKDVQAPLSERFSRFSNIPATLLHIGFLSVDPVDEELRSAAYDLLGAVCTYLKYEKTPIVARKAGFIPGDPFAFVIQLSEQLAEFSPQLTLDFIHEICAAMTTMDKAAVAQRISCLHYLSPWIRNLSQFANPTSALYDKSGTRLRDCVRTLADLSLSFPEIISTLQKCVWVEIAKLDSFAVDIIFDELVRAASDGGGIGTRRCEMIRQVVASLSSIHVRSRMYSKIRKALNKMPGRGGLYNSNLTDHPAWNEISTLIRLASALGSYNKQPGPTQLFVPEVMHLVSLLVADGPTLVRKSVYGIIMNLLQGLYISRTDDIPGAELLQLIDDCSTAGILKLFGLVRETPTSEYATYEAPNDKERLDNLQDFMQLLLRIIDTASGSRGLLNIWRARWLSLVTATAFQVSPVVQTRSFVALGGLATSDIDEDFMYQILAAMSKACDSFHDNSSITVVSMLRCVCKLMPALNDHRRYVPAFFWLGVALLEHGHPAFFAEASSLIQVSLETMEKKGLFRNRAVSTVLLEARQPFEDATLQMDDMLGISFDTEFSISLAHVLFKGIRHSILKESAEDVLRTLLRISVKSHHQLHGEGASNGIHSILPVDSLGYFLALLSVSSSTTSYQRLLKEAGIEDAWHAEAGLPDLDRDGGCAPKVTPVFLGINDFNTALMVATFIGTMLGSAQGDDAETEMLYGLLAELALSFPDVISLVYESVRERIRDTFASSSNATIIRSVSTILRVHVSLQQDSQQQQQQNKPRGSSQSTLNDRTEEKTSASPEHMLALDELYMKGLSFRLHFVTFASMQRDEYRHHIVEHMKTLINLIS</sequence>
<feature type="compositionally biased region" description="Polar residues" evidence="3">
    <location>
        <begin position="9"/>
        <end position="21"/>
    </location>
</feature>
<dbReference type="STRING" id="71717.A0A4Y7TE28"/>
<organism evidence="5 6">
    <name type="scientific">Coprinellus micaceus</name>
    <name type="common">Glistening ink-cap mushroom</name>
    <name type="synonym">Coprinus micaceus</name>
    <dbReference type="NCBI Taxonomy" id="71717"/>
    <lineage>
        <taxon>Eukaryota</taxon>
        <taxon>Fungi</taxon>
        <taxon>Dikarya</taxon>
        <taxon>Basidiomycota</taxon>
        <taxon>Agaricomycotina</taxon>
        <taxon>Agaricomycetes</taxon>
        <taxon>Agaricomycetidae</taxon>
        <taxon>Agaricales</taxon>
        <taxon>Agaricineae</taxon>
        <taxon>Psathyrellaceae</taxon>
        <taxon>Coprinellus</taxon>
    </lineage>
</organism>
<evidence type="ECO:0000313" key="5">
    <source>
        <dbReference type="EMBL" id="TEB32214.1"/>
    </source>
</evidence>
<dbReference type="SUPFAM" id="SSF48371">
    <property type="entry name" value="ARM repeat"/>
    <property type="match status" value="1"/>
</dbReference>
<dbReference type="Gene3D" id="3.40.525.10">
    <property type="entry name" value="CRAL-TRIO lipid binding domain"/>
    <property type="match status" value="1"/>
</dbReference>
<gene>
    <name evidence="5" type="ORF">FA13DRAFT_1731968</name>
</gene>
<feature type="region of interest" description="Disordered" evidence="3">
    <location>
        <begin position="2634"/>
        <end position="2666"/>
    </location>
</feature>
<comment type="caution">
    <text evidence="5">The sequence shown here is derived from an EMBL/GenBank/DDBJ whole genome shotgun (WGS) entry which is preliminary data.</text>
</comment>
<accession>A0A4Y7TE28</accession>
<keyword evidence="6" id="KW-1185">Reference proteome</keyword>
<feature type="region of interest" description="Disordered" evidence="3">
    <location>
        <begin position="1"/>
        <end position="58"/>
    </location>
</feature>
<dbReference type="EMBL" id="QPFP01000016">
    <property type="protein sequence ID" value="TEB32214.1"/>
    <property type="molecule type" value="Genomic_DNA"/>
</dbReference>
<dbReference type="Gene3D" id="2.30.29.30">
    <property type="entry name" value="Pleckstrin-homology domain (PH domain)/Phosphotyrosine-binding domain (PTB)"/>
    <property type="match status" value="1"/>
</dbReference>
<keyword evidence="2" id="KW-0597">Phosphoprotein</keyword>
<evidence type="ECO:0000256" key="2">
    <source>
        <dbReference type="ARBA" id="ARBA00022553"/>
    </source>
</evidence>
<dbReference type="PANTHER" id="PTHR10194:SF142">
    <property type="entry name" value="NEUROFIBROMIN"/>
    <property type="match status" value="1"/>
</dbReference>
<dbReference type="PANTHER" id="PTHR10194">
    <property type="entry name" value="RAS GTPASE-ACTIVATING PROTEINS"/>
    <property type="match status" value="1"/>
</dbReference>
<evidence type="ECO:0000313" key="6">
    <source>
        <dbReference type="Proteomes" id="UP000298030"/>
    </source>
</evidence>
<dbReference type="SMART" id="SM00323">
    <property type="entry name" value="RasGAP"/>
    <property type="match status" value="1"/>
</dbReference>
<dbReference type="InterPro" id="IPR023152">
    <property type="entry name" value="RasGAP_CS"/>
</dbReference>
<feature type="compositionally biased region" description="Basic and acidic residues" evidence="3">
    <location>
        <begin position="168"/>
        <end position="177"/>
    </location>
</feature>
<dbReference type="Pfam" id="PF00616">
    <property type="entry name" value="RasGAP"/>
    <property type="match status" value="1"/>
</dbReference>
<evidence type="ECO:0000256" key="3">
    <source>
        <dbReference type="SAM" id="MobiDB-lite"/>
    </source>
</evidence>
<dbReference type="PROSITE" id="PS00509">
    <property type="entry name" value="RAS_GTPASE_ACTIV_1"/>
    <property type="match status" value="1"/>
</dbReference>
<dbReference type="InterPro" id="IPR039360">
    <property type="entry name" value="Ras_GTPase"/>
</dbReference>
<dbReference type="InterPro" id="IPR016024">
    <property type="entry name" value="ARM-type_fold"/>
</dbReference>
<dbReference type="Proteomes" id="UP000298030">
    <property type="component" value="Unassembled WGS sequence"/>
</dbReference>
<name>A0A4Y7TE28_COPMI</name>
<dbReference type="InterPro" id="IPR011993">
    <property type="entry name" value="PH-like_dom_sf"/>
</dbReference>
<dbReference type="SUPFAM" id="SSF48350">
    <property type="entry name" value="GTPase activation domain, GAP"/>
    <property type="match status" value="1"/>
</dbReference>
<dbReference type="OrthoDB" id="28245at2759"/>
<protein>
    <recommendedName>
        <fullName evidence="4">Ras-GAP domain-containing protein</fullName>
    </recommendedName>
</protein>
<dbReference type="InterPro" id="IPR001936">
    <property type="entry name" value="RasGAP_dom"/>
</dbReference>
<feature type="compositionally biased region" description="Polar residues" evidence="3">
    <location>
        <begin position="249"/>
        <end position="261"/>
    </location>
</feature>
<dbReference type="InterPro" id="IPR008936">
    <property type="entry name" value="Rho_GTPase_activation_prot"/>
</dbReference>
<dbReference type="InterPro" id="IPR036865">
    <property type="entry name" value="CRAL-TRIO_dom_sf"/>
</dbReference>
<feature type="region of interest" description="Disordered" evidence="3">
    <location>
        <begin position="611"/>
        <end position="632"/>
    </location>
</feature>
<feature type="region of interest" description="Disordered" evidence="3">
    <location>
        <begin position="160"/>
        <end position="183"/>
    </location>
</feature>
<reference evidence="5 6" key="1">
    <citation type="journal article" date="2019" name="Nat. Ecol. Evol.">
        <title>Megaphylogeny resolves global patterns of mushroom evolution.</title>
        <authorList>
            <person name="Varga T."/>
            <person name="Krizsan K."/>
            <person name="Foldi C."/>
            <person name="Dima B."/>
            <person name="Sanchez-Garcia M."/>
            <person name="Sanchez-Ramirez S."/>
            <person name="Szollosi G.J."/>
            <person name="Szarkandi J.G."/>
            <person name="Papp V."/>
            <person name="Albert L."/>
            <person name="Andreopoulos W."/>
            <person name="Angelini C."/>
            <person name="Antonin V."/>
            <person name="Barry K.W."/>
            <person name="Bougher N.L."/>
            <person name="Buchanan P."/>
            <person name="Buyck B."/>
            <person name="Bense V."/>
            <person name="Catcheside P."/>
            <person name="Chovatia M."/>
            <person name="Cooper J."/>
            <person name="Damon W."/>
            <person name="Desjardin D."/>
            <person name="Finy P."/>
            <person name="Geml J."/>
            <person name="Haridas S."/>
            <person name="Hughes K."/>
            <person name="Justo A."/>
            <person name="Karasinski D."/>
            <person name="Kautmanova I."/>
            <person name="Kiss B."/>
            <person name="Kocsube S."/>
            <person name="Kotiranta H."/>
            <person name="LaButti K.M."/>
            <person name="Lechner B.E."/>
            <person name="Liimatainen K."/>
            <person name="Lipzen A."/>
            <person name="Lukacs Z."/>
            <person name="Mihaltcheva S."/>
            <person name="Morgado L.N."/>
            <person name="Niskanen T."/>
            <person name="Noordeloos M.E."/>
            <person name="Ohm R.A."/>
            <person name="Ortiz-Santana B."/>
            <person name="Ovrebo C."/>
            <person name="Racz N."/>
            <person name="Riley R."/>
            <person name="Savchenko A."/>
            <person name="Shiryaev A."/>
            <person name="Soop K."/>
            <person name="Spirin V."/>
            <person name="Szebenyi C."/>
            <person name="Tomsovsky M."/>
            <person name="Tulloss R.E."/>
            <person name="Uehling J."/>
            <person name="Grigoriev I.V."/>
            <person name="Vagvolgyi C."/>
            <person name="Papp T."/>
            <person name="Martin F.M."/>
            <person name="Miettinen O."/>
            <person name="Hibbett D.S."/>
            <person name="Nagy L.G."/>
        </authorList>
    </citation>
    <scope>NUCLEOTIDE SEQUENCE [LARGE SCALE GENOMIC DNA]</scope>
    <source>
        <strain evidence="5 6">FP101781</strain>
    </source>
</reference>